<evidence type="ECO:0000313" key="2">
    <source>
        <dbReference type="EMBL" id="KKL45626.1"/>
    </source>
</evidence>
<keyword evidence="1" id="KW-0812">Transmembrane</keyword>
<accession>A0A0F9CVZ6</accession>
<protein>
    <submittedName>
        <fullName evidence="2">Uncharacterized protein</fullName>
    </submittedName>
</protein>
<gene>
    <name evidence="2" type="ORF">LCGC14_2353740</name>
</gene>
<dbReference type="EMBL" id="LAZR01034320">
    <property type="protein sequence ID" value="KKL45626.1"/>
    <property type="molecule type" value="Genomic_DNA"/>
</dbReference>
<reference evidence="2" key="1">
    <citation type="journal article" date="2015" name="Nature">
        <title>Complex archaea that bridge the gap between prokaryotes and eukaryotes.</title>
        <authorList>
            <person name="Spang A."/>
            <person name="Saw J.H."/>
            <person name="Jorgensen S.L."/>
            <person name="Zaremba-Niedzwiedzka K."/>
            <person name="Martijn J."/>
            <person name="Lind A.E."/>
            <person name="van Eijk R."/>
            <person name="Schleper C."/>
            <person name="Guy L."/>
            <person name="Ettema T.J."/>
        </authorList>
    </citation>
    <scope>NUCLEOTIDE SEQUENCE</scope>
</reference>
<feature type="transmembrane region" description="Helical" evidence="1">
    <location>
        <begin position="152"/>
        <end position="171"/>
    </location>
</feature>
<feature type="non-terminal residue" evidence="2">
    <location>
        <position position="1"/>
    </location>
</feature>
<feature type="non-terminal residue" evidence="2">
    <location>
        <position position="553"/>
    </location>
</feature>
<sequence length="553" mass="64417">MISLSSKNLRIPYAFQVVQTPFYSNIDANLQKKSMTSIRTSIYFSVMYDRIGILTDHMLERLRSNIKQIGNIMKNNLATTFHHYKIALLSETNLVNALRTFYVKGTTSVATKIENKKRTLRNISFISIMKMVLFTIILSAIDIILLNFEITFWYIIAIDIGISIFFLLIWWRGLLFHFTKNTLFKKDNIMLIKPFKNVRFIRFRQFPRTLFLNIEDNLLLGLKILNLKNMFYPRFVNLKEFFEALNLSKLSFGYTLSNYPIDYDEFEHDGLEHVKEDLINKLLNRRKVDRNEAFNETWLGKRFGMWNSILSLSVHSYRFIDTLQKNLFYELEEELLAKKESLRGTFHLNFNSMDLTELSSNSLISGYLFSTLKDKKVRGGGSHLNYIMIQGTTLKTFTEVSGILKKGIETTIPAEFNTPLYLENSIVIGKTINTEVWEGEVDAGFTPQQLKNLLITNGIQNKRVLTAMKVVTEMIEQDLPSIVFDFNGSWSKIINYFKGTRFEEAILYFKLGSAFTIDPLISDIPYDTNNTEYLEYMFDAFGLAFKKDQRTID</sequence>
<name>A0A0F9CVZ6_9ZZZZ</name>
<dbReference type="AlphaFoldDB" id="A0A0F9CVZ6"/>
<comment type="caution">
    <text evidence="2">The sequence shown here is derived from an EMBL/GenBank/DDBJ whole genome shotgun (WGS) entry which is preliminary data.</text>
</comment>
<keyword evidence="1" id="KW-1133">Transmembrane helix</keyword>
<keyword evidence="1" id="KW-0472">Membrane</keyword>
<feature type="transmembrane region" description="Helical" evidence="1">
    <location>
        <begin position="123"/>
        <end position="146"/>
    </location>
</feature>
<proteinExistence type="predicted"/>
<evidence type="ECO:0000256" key="1">
    <source>
        <dbReference type="SAM" id="Phobius"/>
    </source>
</evidence>
<organism evidence="2">
    <name type="scientific">marine sediment metagenome</name>
    <dbReference type="NCBI Taxonomy" id="412755"/>
    <lineage>
        <taxon>unclassified sequences</taxon>
        <taxon>metagenomes</taxon>
        <taxon>ecological metagenomes</taxon>
    </lineage>
</organism>